<evidence type="ECO:0000313" key="2">
    <source>
        <dbReference type="Proteomes" id="UP000014028"/>
    </source>
</evidence>
<proteinExistence type="predicted"/>
<accession>A0A9W5R0H0</accession>
<organism evidence="1 2">
    <name type="scientific">Bacillus cereus VD184</name>
    <dbReference type="NCBI Taxonomy" id="1053242"/>
    <lineage>
        <taxon>Bacteria</taxon>
        <taxon>Bacillati</taxon>
        <taxon>Bacillota</taxon>
        <taxon>Bacilli</taxon>
        <taxon>Bacillales</taxon>
        <taxon>Bacillaceae</taxon>
        <taxon>Bacillus</taxon>
        <taxon>Bacillus cereus group</taxon>
    </lineage>
</organism>
<reference evidence="1 2" key="1">
    <citation type="submission" date="2012-12" db="EMBL/GenBank/DDBJ databases">
        <title>The Genome Sequence of Bacillus cereus VD184.</title>
        <authorList>
            <consortium name="The Broad Institute Genome Sequencing Platform"/>
            <consortium name="The Broad Institute Genome Sequencing Center for Infectious Disease"/>
            <person name="Feldgarden M."/>
            <person name="Van der Auwera G.A."/>
            <person name="Mahillon J."/>
            <person name="Duprez V."/>
            <person name="Timmery S."/>
            <person name="Mattelet C."/>
            <person name="Dierick K."/>
            <person name="Sun M."/>
            <person name="Yu Z."/>
            <person name="Zhu L."/>
            <person name="Hu X."/>
            <person name="Shank E.B."/>
            <person name="Swiecicka I."/>
            <person name="Hansen B.M."/>
            <person name="Andrup L."/>
            <person name="Walker B."/>
            <person name="Young S.K."/>
            <person name="Zeng Q."/>
            <person name="Gargeya S."/>
            <person name="Fitzgerald M."/>
            <person name="Haas B."/>
            <person name="Abouelleil A."/>
            <person name="Alvarado L."/>
            <person name="Arachchi H.M."/>
            <person name="Berlin A.M."/>
            <person name="Chapman S.B."/>
            <person name="Dewar J."/>
            <person name="Goldberg J."/>
            <person name="Griggs A."/>
            <person name="Gujja S."/>
            <person name="Hansen M."/>
            <person name="Howarth C."/>
            <person name="Imamovic A."/>
            <person name="Larimer J."/>
            <person name="McCowan C."/>
            <person name="Murphy C."/>
            <person name="Neiman D."/>
            <person name="Pearson M."/>
            <person name="Priest M."/>
            <person name="Roberts A."/>
            <person name="Saif S."/>
            <person name="Shea T."/>
            <person name="Sisk P."/>
            <person name="Sykes S."/>
            <person name="Wortman J."/>
            <person name="Nusbaum C."/>
            <person name="Birren B."/>
        </authorList>
    </citation>
    <scope>NUCLEOTIDE SEQUENCE [LARGE SCALE GENOMIC DNA]</scope>
    <source>
        <strain evidence="1 2">VD184</strain>
    </source>
</reference>
<name>A0A9W5R0H0_BACCE</name>
<comment type="caution">
    <text evidence="1">The sequence shown here is derived from an EMBL/GenBank/DDBJ whole genome shotgun (WGS) entry which is preliminary data.</text>
</comment>
<dbReference type="RefSeq" id="WP_016124169.1">
    <property type="nucleotide sequence ID" value="NZ_KB976856.1"/>
</dbReference>
<dbReference type="AlphaFoldDB" id="A0A9W5R0H0"/>
<gene>
    <name evidence="1" type="ORF">IKC_06641</name>
</gene>
<dbReference type="EMBL" id="AHFK01000117">
    <property type="protein sequence ID" value="EOQ00409.1"/>
    <property type="molecule type" value="Genomic_DNA"/>
</dbReference>
<sequence>MKPETEKVGLLKKKEVKTGNYILTKEDAHKLSKRLRGVSNIKEGLMYITESKSSLEDREARLNEREEFANQKGLDISYRVFLPKSPKRGNKLMLFRRYTACQKVHFVK</sequence>
<protein>
    <submittedName>
        <fullName evidence="1">Uncharacterized protein</fullName>
    </submittedName>
</protein>
<dbReference type="Proteomes" id="UP000014028">
    <property type="component" value="Unassembled WGS sequence"/>
</dbReference>
<evidence type="ECO:0000313" key="1">
    <source>
        <dbReference type="EMBL" id="EOQ00409.1"/>
    </source>
</evidence>